<keyword evidence="11" id="KW-0966">Cell projection</keyword>
<dbReference type="Pfam" id="PF00691">
    <property type="entry name" value="OmpA"/>
    <property type="match status" value="1"/>
</dbReference>
<keyword evidence="11" id="KW-0969">Cilium</keyword>
<accession>A0ABN6M5N2</accession>
<evidence type="ECO:0000256" key="2">
    <source>
        <dbReference type="ARBA" id="ARBA00008914"/>
    </source>
</evidence>
<reference evidence="11 12" key="1">
    <citation type="submission" date="2022-01" db="EMBL/GenBank/DDBJ databases">
        <title>Desulfofustis limnae sp. nov., a novel mesophilic sulfate-reducing bacterium isolated from marsh soil.</title>
        <authorList>
            <person name="Watanabe M."/>
            <person name="Takahashi A."/>
            <person name="Kojima H."/>
            <person name="Fukui M."/>
        </authorList>
    </citation>
    <scope>NUCLEOTIDE SEQUENCE [LARGE SCALE GENOMIC DNA]</scope>
    <source>
        <strain evidence="11 12">PPLL</strain>
    </source>
</reference>
<keyword evidence="5 9" id="KW-1133">Transmembrane helix</keyword>
<gene>
    <name evidence="11" type="primary">motB1</name>
    <name evidence="11" type="ORF">DPPLL_17040</name>
</gene>
<dbReference type="InterPro" id="IPR050330">
    <property type="entry name" value="Bact_OuterMem_StrucFunc"/>
</dbReference>
<protein>
    <submittedName>
        <fullName evidence="11">Flagellar motor protein MotB</fullName>
    </submittedName>
</protein>
<keyword evidence="3" id="KW-1003">Cell membrane</keyword>
<dbReference type="SUPFAM" id="SSF103088">
    <property type="entry name" value="OmpA-like"/>
    <property type="match status" value="1"/>
</dbReference>
<evidence type="ECO:0000256" key="7">
    <source>
        <dbReference type="PROSITE-ProRule" id="PRU00473"/>
    </source>
</evidence>
<feature type="transmembrane region" description="Helical" evidence="9">
    <location>
        <begin position="23"/>
        <end position="45"/>
    </location>
</feature>
<dbReference type="Gene3D" id="3.30.1330.60">
    <property type="entry name" value="OmpA-like domain"/>
    <property type="match status" value="1"/>
</dbReference>
<dbReference type="EMBL" id="AP025516">
    <property type="protein sequence ID" value="BDD87339.1"/>
    <property type="molecule type" value="Genomic_DNA"/>
</dbReference>
<organism evidence="11 12">
    <name type="scientific">Desulfofustis limnaeus</name>
    <dbReference type="NCBI Taxonomy" id="2740163"/>
    <lineage>
        <taxon>Bacteria</taxon>
        <taxon>Pseudomonadati</taxon>
        <taxon>Thermodesulfobacteriota</taxon>
        <taxon>Desulfobulbia</taxon>
        <taxon>Desulfobulbales</taxon>
        <taxon>Desulfocapsaceae</taxon>
        <taxon>Desulfofustis</taxon>
    </lineage>
</organism>
<evidence type="ECO:0000256" key="9">
    <source>
        <dbReference type="SAM" id="Phobius"/>
    </source>
</evidence>
<dbReference type="PROSITE" id="PS51123">
    <property type="entry name" value="OMPA_2"/>
    <property type="match status" value="1"/>
</dbReference>
<evidence type="ECO:0000259" key="10">
    <source>
        <dbReference type="PROSITE" id="PS51123"/>
    </source>
</evidence>
<keyword evidence="11" id="KW-0282">Flagellum</keyword>
<keyword evidence="6 7" id="KW-0472">Membrane</keyword>
<sequence>MSEEQANQQEVRKKRKKSSDPGVPAWMVTYSDLVTLLLTFFVLLLSMANLDPVRFTKASGSLKEAFGIHARPVQVEFAIPILPSTPKTKFTPVQIELTRKVHERIKAQIVELELGADVDAVQKDGETIILRVNNTVLFKPGDHRLNPPSYPILRHLADIIRPLPMDLRIEGHTDDLPIASDRFADNWELSMARAVSVARFFEQGDLLSLDRMATIGYGPDRPLLPNLNEENRSVNRRVDFVLRVRNISGTAPAESDSESVPL</sequence>
<evidence type="ECO:0000313" key="11">
    <source>
        <dbReference type="EMBL" id="BDD87339.1"/>
    </source>
</evidence>
<evidence type="ECO:0000256" key="5">
    <source>
        <dbReference type="ARBA" id="ARBA00022989"/>
    </source>
</evidence>
<feature type="domain" description="OmpA-like" evidence="10">
    <location>
        <begin position="125"/>
        <end position="246"/>
    </location>
</feature>
<dbReference type="Pfam" id="PF13677">
    <property type="entry name" value="MotB_plug"/>
    <property type="match status" value="1"/>
</dbReference>
<dbReference type="CDD" id="cd07185">
    <property type="entry name" value="OmpA_C-like"/>
    <property type="match status" value="1"/>
</dbReference>
<feature type="region of interest" description="Disordered" evidence="8">
    <location>
        <begin position="1"/>
        <end position="21"/>
    </location>
</feature>
<keyword evidence="12" id="KW-1185">Reference proteome</keyword>
<keyword evidence="4 9" id="KW-0812">Transmembrane</keyword>
<evidence type="ECO:0000256" key="6">
    <source>
        <dbReference type="ARBA" id="ARBA00023136"/>
    </source>
</evidence>
<evidence type="ECO:0000313" key="12">
    <source>
        <dbReference type="Proteomes" id="UP000830055"/>
    </source>
</evidence>
<dbReference type="PANTHER" id="PTHR30329">
    <property type="entry name" value="STATOR ELEMENT OF FLAGELLAR MOTOR COMPLEX"/>
    <property type="match status" value="1"/>
</dbReference>
<name>A0ABN6M5N2_9BACT</name>
<dbReference type="Proteomes" id="UP000830055">
    <property type="component" value="Chromosome"/>
</dbReference>
<dbReference type="InterPro" id="IPR036737">
    <property type="entry name" value="OmpA-like_sf"/>
</dbReference>
<comment type="similarity">
    <text evidence="2">Belongs to the MotB family.</text>
</comment>
<evidence type="ECO:0000256" key="4">
    <source>
        <dbReference type="ARBA" id="ARBA00022692"/>
    </source>
</evidence>
<dbReference type="RefSeq" id="WP_284154370.1">
    <property type="nucleotide sequence ID" value="NZ_AP025516.1"/>
</dbReference>
<evidence type="ECO:0000256" key="8">
    <source>
        <dbReference type="SAM" id="MobiDB-lite"/>
    </source>
</evidence>
<dbReference type="PANTHER" id="PTHR30329:SF21">
    <property type="entry name" value="LIPOPROTEIN YIAD-RELATED"/>
    <property type="match status" value="1"/>
</dbReference>
<dbReference type="InterPro" id="IPR006665">
    <property type="entry name" value="OmpA-like"/>
</dbReference>
<comment type="subcellular location">
    <subcellularLocation>
        <location evidence="1">Cell membrane</location>
        <topology evidence="1">Single-pass membrane protein</topology>
    </subcellularLocation>
</comment>
<proteinExistence type="inferred from homology"/>
<dbReference type="InterPro" id="IPR025713">
    <property type="entry name" value="MotB-like_N_dom"/>
</dbReference>
<evidence type="ECO:0000256" key="3">
    <source>
        <dbReference type="ARBA" id="ARBA00022475"/>
    </source>
</evidence>
<evidence type="ECO:0000256" key="1">
    <source>
        <dbReference type="ARBA" id="ARBA00004162"/>
    </source>
</evidence>